<dbReference type="Proteomes" id="UP000094112">
    <property type="component" value="Unassembled WGS sequence"/>
</dbReference>
<dbReference type="InterPro" id="IPR022742">
    <property type="entry name" value="Hydrolase_4"/>
</dbReference>
<dbReference type="Gene3D" id="3.40.50.1820">
    <property type="entry name" value="alpha/beta hydrolase"/>
    <property type="match status" value="1"/>
</dbReference>
<evidence type="ECO:0000313" key="2">
    <source>
        <dbReference type="EMBL" id="ODQ61887.1"/>
    </source>
</evidence>
<gene>
    <name evidence="2" type="ORF">WICANDRAFT_82056</name>
</gene>
<dbReference type="AlphaFoldDB" id="A0A1E3PAI2"/>
<dbReference type="Pfam" id="PF12146">
    <property type="entry name" value="Hydrolase_4"/>
    <property type="match status" value="1"/>
</dbReference>
<dbReference type="SUPFAM" id="SSF53474">
    <property type="entry name" value="alpha/beta-Hydrolases"/>
    <property type="match status" value="1"/>
</dbReference>
<dbReference type="GeneID" id="30202570"/>
<evidence type="ECO:0000313" key="3">
    <source>
        <dbReference type="Proteomes" id="UP000094112"/>
    </source>
</evidence>
<name>A0A1E3PAI2_WICAA</name>
<dbReference type="STRING" id="683960.A0A1E3PAI2"/>
<dbReference type="EMBL" id="KV454208">
    <property type="protein sequence ID" value="ODQ61887.1"/>
    <property type="molecule type" value="Genomic_DNA"/>
</dbReference>
<reference evidence="2 3" key="1">
    <citation type="journal article" date="2016" name="Proc. Natl. Acad. Sci. U.S.A.">
        <title>Comparative genomics of biotechnologically important yeasts.</title>
        <authorList>
            <person name="Riley R."/>
            <person name="Haridas S."/>
            <person name="Wolfe K.H."/>
            <person name="Lopes M.R."/>
            <person name="Hittinger C.T."/>
            <person name="Goeker M."/>
            <person name="Salamov A.A."/>
            <person name="Wisecaver J.H."/>
            <person name="Long T.M."/>
            <person name="Calvey C.H."/>
            <person name="Aerts A.L."/>
            <person name="Barry K.W."/>
            <person name="Choi C."/>
            <person name="Clum A."/>
            <person name="Coughlan A.Y."/>
            <person name="Deshpande S."/>
            <person name="Douglass A.P."/>
            <person name="Hanson S.J."/>
            <person name="Klenk H.-P."/>
            <person name="LaButti K.M."/>
            <person name="Lapidus A."/>
            <person name="Lindquist E.A."/>
            <person name="Lipzen A.M."/>
            <person name="Meier-Kolthoff J.P."/>
            <person name="Ohm R.A."/>
            <person name="Otillar R.P."/>
            <person name="Pangilinan J.L."/>
            <person name="Peng Y."/>
            <person name="Rokas A."/>
            <person name="Rosa C.A."/>
            <person name="Scheuner C."/>
            <person name="Sibirny A.A."/>
            <person name="Slot J.C."/>
            <person name="Stielow J.B."/>
            <person name="Sun H."/>
            <person name="Kurtzman C.P."/>
            <person name="Blackwell M."/>
            <person name="Grigoriev I.V."/>
            <person name="Jeffries T.W."/>
        </authorList>
    </citation>
    <scope>NUCLEOTIDE SEQUENCE [LARGE SCALE GENOMIC DNA]</scope>
    <source>
        <strain evidence="3">ATCC 58044 / CBS 1984 / NCYC 433 / NRRL Y-366-8</strain>
    </source>
</reference>
<sequence length="296" mass="34317">MIEEMSSLGIMLGKEPRLVDVIKEQYAYRAQVWPIDDSQTYKGRVLVMHNPGEDVTLYHRLIDVLGKHGYETFYCQMTNVYESSLDIYNEMSRILDLCINDIDSQSYVKSHKLHLIGHFIGGSRILNYCVKGKFKHRIKSIISINPFLSACPEFASLISQTTTPFLALVLPKSKTSALPIKYEHLTSDRRWLSYLQSKKFNFSTITANYLYEIQHISHVLQNKRKFNDFAVHNVLLIHSKKDPVSTVKGTEYFAKYCPAENIRLLEYEKGLNNLFIETDDVFDKLSDDLITWLNEN</sequence>
<protein>
    <recommendedName>
        <fullName evidence="1">Serine aminopeptidase S33 domain-containing protein</fullName>
    </recommendedName>
</protein>
<evidence type="ECO:0000259" key="1">
    <source>
        <dbReference type="Pfam" id="PF12146"/>
    </source>
</evidence>
<keyword evidence="3" id="KW-1185">Reference proteome</keyword>
<proteinExistence type="predicted"/>
<accession>A0A1E3PAI2</accession>
<dbReference type="OrthoDB" id="3979913at2759"/>
<dbReference type="InterPro" id="IPR029058">
    <property type="entry name" value="AB_hydrolase_fold"/>
</dbReference>
<dbReference type="RefSeq" id="XP_019041094.1">
    <property type="nucleotide sequence ID" value="XM_019185324.1"/>
</dbReference>
<organism evidence="2 3">
    <name type="scientific">Wickerhamomyces anomalus (strain ATCC 58044 / CBS 1984 / NCYC 433 / NRRL Y-366-8)</name>
    <name type="common">Yeast</name>
    <name type="synonym">Hansenula anomala</name>
    <dbReference type="NCBI Taxonomy" id="683960"/>
    <lineage>
        <taxon>Eukaryota</taxon>
        <taxon>Fungi</taxon>
        <taxon>Dikarya</taxon>
        <taxon>Ascomycota</taxon>
        <taxon>Saccharomycotina</taxon>
        <taxon>Saccharomycetes</taxon>
        <taxon>Phaffomycetales</taxon>
        <taxon>Wickerhamomycetaceae</taxon>
        <taxon>Wickerhamomyces</taxon>
    </lineage>
</organism>
<feature type="domain" description="Serine aminopeptidase S33" evidence="1">
    <location>
        <begin position="41"/>
        <end position="279"/>
    </location>
</feature>